<protein>
    <submittedName>
        <fullName evidence="2">Uncharacterized protein</fullName>
    </submittedName>
</protein>
<evidence type="ECO:0000313" key="2">
    <source>
        <dbReference type="EnsemblPlants" id="OGLUM07G12400.1"/>
    </source>
</evidence>
<feature type="compositionally biased region" description="Low complexity" evidence="1">
    <location>
        <begin position="22"/>
        <end position="35"/>
    </location>
</feature>
<evidence type="ECO:0000256" key="1">
    <source>
        <dbReference type="SAM" id="MobiDB-lite"/>
    </source>
</evidence>
<reference evidence="2" key="2">
    <citation type="submission" date="2018-05" db="EMBL/GenBank/DDBJ databases">
        <title>OgluRS3 (Oryza glumaepatula Reference Sequence Version 3).</title>
        <authorList>
            <person name="Zhang J."/>
            <person name="Kudrna D."/>
            <person name="Lee S."/>
            <person name="Talag J."/>
            <person name="Welchert J."/>
            <person name="Wing R.A."/>
        </authorList>
    </citation>
    <scope>NUCLEOTIDE SEQUENCE [LARGE SCALE GENOMIC DNA]</scope>
</reference>
<accession>A0A0E0AJA4</accession>
<dbReference type="AlphaFoldDB" id="A0A0E0AJA4"/>
<name>A0A0E0AJA4_9ORYZ</name>
<proteinExistence type="predicted"/>
<sequence length="116" mass="12973">MSGPSQNPAQYRATLPATLRDAATTPSRSASSSAPYRGPEPSIPRRHRQQLLQVGTPPSQNSARYRARRWAIPHRRRSATPQLLRAAPARTRHTSLRAGVLLRPPRQTPRLDLLEE</sequence>
<organism evidence="2">
    <name type="scientific">Oryza glumipatula</name>
    <dbReference type="NCBI Taxonomy" id="40148"/>
    <lineage>
        <taxon>Eukaryota</taxon>
        <taxon>Viridiplantae</taxon>
        <taxon>Streptophyta</taxon>
        <taxon>Embryophyta</taxon>
        <taxon>Tracheophyta</taxon>
        <taxon>Spermatophyta</taxon>
        <taxon>Magnoliopsida</taxon>
        <taxon>Liliopsida</taxon>
        <taxon>Poales</taxon>
        <taxon>Poaceae</taxon>
        <taxon>BOP clade</taxon>
        <taxon>Oryzoideae</taxon>
        <taxon>Oryzeae</taxon>
        <taxon>Oryzinae</taxon>
        <taxon>Oryza</taxon>
    </lineage>
</organism>
<reference evidence="2" key="1">
    <citation type="submission" date="2015-04" db="UniProtKB">
        <authorList>
            <consortium name="EnsemblPlants"/>
        </authorList>
    </citation>
    <scope>IDENTIFICATION</scope>
</reference>
<evidence type="ECO:0000313" key="3">
    <source>
        <dbReference type="Proteomes" id="UP000026961"/>
    </source>
</evidence>
<dbReference type="Gramene" id="OGLUM07G12400.1">
    <property type="protein sequence ID" value="OGLUM07G12400.1"/>
    <property type="gene ID" value="OGLUM07G12400"/>
</dbReference>
<keyword evidence="3" id="KW-1185">Reference proteome</keyword>
<dbReference type="HOGENOM" id="CLU_2100732_0_0_1"/>
<feature type="region of interest" description="Disordered" evidence="1">
    <location>
        <begin position="1"/>
        <end position="65"/>
    </location>
</feature>
<dbReference type="Proteomes" id="UP000026961">
    <property type="component" value="Chromosome 7"/>
</dbReference>
<feature type="compositionally biased region" description="Polar residues" evidence="1">
    <location>
        <begin position="50"/>
        <end position="63"/>
    </location>
</feature>
<dbReference type="EnsemblPlants" id="OGLUM07G12400.1">
    <property type="protein sequence ID" value="OGLUM07G12400.1"/>
    <property type="gene ID" value="OGLUM07G12400"/>
</dbReference>